<dbReference type="OrthoDB" id="2336871at2759"/>
<feature type="region of interest" description="Disordered" evidence="1">
    <location>
        <begin position="109"/>
        <end position="152"/>
    </location>
</feature>
<dbReference type="PANTHER" id="PTHR34587">
    <property type="entry name" value="VWFA DOMAIN-CONTAINING PROTEIN"/>
    <property type="match status" value="1"/>
</dbReference>
<keyword evidence="4" id="KW-1185">Reference proteome</keyword>
<sequence length="367" mass="37581">MKSFAVIFCLSLGFSALARPAPQTSSFAKQNGEDAIKQNDQFANLTPDSSCTTGENACVNSQFAQCVSGKFVLQSCGSGLICAALPLVNSAGTSITCATQSDVDSRIAATGATGGGGDDTGSASSSSSASSQPRRCLLPPPPTSSASGNSSGLQTSLCLDSSLVQTGFEKDGQQVPAQGQVASATSSNNFINFCATSNLPLTNGQQVKGGSCNAAPMGIIAATTNMPSAKFTFPQNMGTVKPNQSFTVKMAIKNLATGQFVNADDNYFSAPQSVDSSGNILGHSHIVIEQISSITDANPTDPTKFAFFKGLNDEAQNGVLSANVTGGLPVGTYRLASINSAANHQPVLVAVAQHGSLDDMVYFTVKN</sequence>
<feature type="chain" id="PRO_5021034978" description="Carbohydrate-binding module family 19 domain-containing protein" evidence="2">
    <location>
        <begin position="21"/>
        <end position="367"/>
    </location>
</feature>
<evidence type="ECO:0000256" key="1">
    <source>
        <dbReference type="SAM" id="MobiDB-lite"/>
    </source>
</evidence>
<dbReference type="Proteomes" id="UP000308199">
    <property type="component" value="Unassembled WGS sequence"/>
</dbReference>
<accession>A0A4S4LAI6</accession>
<feature type="compositionally biased region" description="Low complexity" evidence="1">
    <location>
        <begin position="120"/>
        <end position="131"/>
    </location>
</feature>
<evidence type="ECO:0000313" key="4">
    <source>
        <dbReference type="Proteomes" id="UP000308199"/>
    </source>
</evidence>
<evidence type="ECO:0008006" key="5">
    <source>
        <dbReference type="Google" id="ProtNLM"/>
    </source>
</evidence>
<keyword evidence="2" id="KW-0732">Signal</keyword>
<feature type="signal peptide" evidence="2">
    <location>
        <begin position="1"/>
        <end position="20"/>
    </location>
</feature>
<dbReference type="PANTHER" id="PTHR34587:SF2">
    <property type="entry name" value="G-PROTEIN COUPLED RECEPTORS FAMILY 1 PROFILE DOMAIN-CONTAINING PROTEIN"/>
    <property type="match status" value="1"/>
</dbReference>
<dbReference type="InterPro" id="IPR053216">
    <property type="entry name" value="Appressorial_penetr-assoc"/>
</dbReference>
<reference evidence="3 4" key="1">
    <citation type="submission" date="2019-02" db="EMBL/GenBank/DDBJ databases">
        <title>Genome sequencing of the rare red list fungi Phellinidium pouzarii.</title>
        <authorList>
            <person name="Buettner E."/>
            <person name="Kellner H."/>
        </authorList>
    </citation>
    <scope>NUCLEOTIDE SEQUENCE [LARGE SCALE GENOMIC DNA]</scope>
    <source>
        <strain evidence="3 4">DSM 108285</strain>
    </source>
</reference>
<name>A0A4S4LAI6_9AGAM</name>
<proteinExistence type="predicted"/>
<evidence type="ECO:0000256" key="2">
    <source>
        <dbReference type="SAM" id="SignalP"/>
    </source>
</evidence>
<protein>
    <recommendedName>
        <fullName evidence="5">Carbohydrate-binding module family 19 domain-containing protein</fullName>
    </recommendedName>
</protein>
<dbReference type="EMBL" id="SGPK01000120">
    <property type="protein sequence ID" value="THH07938.1"/>
    <property type="molecule type" value="Genomic_DNA"/>
</dbReference>
<gene>
    <name evidence="3" type="ORF">EW145_g3041</name>
</gene>
<comment type="caution">
    <text evidence="3">The sequence shown here is derived from an EMBL/GenBank/DDBJ whole genome shotgun (WGS) entry which is preliminary data.</text>
</comment>
<dbReference type="AlphaFoldDB" id="A0A4S4LAI6"/>
<evidence type="ECO:0000313" key="3">
    <source>
        <dbReference type="EMBL" id="THH07938.1"/>
    </source>
</evidence>
<organism evidence="3 4">
    <name type="scientific">Phellinidium pouzarii</name>
    <dbReference type="NCBI Taxonomy" id="167371"/>
    <lineage>
        <taxon>Eukaryota</taxon>
        <taxon>Fungi</taxon>
        <taxon>Dikarya</taxon>
        <taxon>Basidiomycota</taxon>
        <taxon>Agaricomycotina</taxon>
        <taxon>Agaricomycetes</taxon>
        <taxon>Hymenochaetales</taxon>
        <taxon>Hymenochaetaceae</taxon>
        <taxon>Phellinidium</taxon>
    </lineage>
</organism>